<evidence type="ECO:0000256" key="13">
    <source>
        <dbReference type="ARBA" id="ARBA00048639"/>
    </source>
</evidence>
<dbReference type="Pfam" id="PF01180">
    <property type="entry name" value="DHO_dh"/>
    <property type="match status" value="1"/>
</dbReference>
<dbReference type="AlphaFoldDB" id="A0A2S7K8F6"/>
<comment type="catalytic activity">
    <reaction evidence="13">
        <text>(S)-dihydroorotate + a quinone = orotate + a quinol</text>
        <dbReference type="Rhea" id="RHEA:30187"/>
        <dbReference type="ChEBI" id="CHEBI:24646"/>
        <dbReference type="ChEBI" id="CHEBI:30839"/>
        <dbReference type="ChEBI" id="CHEBI:30864"/>
        <dbReference type="ChEBI" id="CHEBI:132124"/>
        <dbReference type="EC" id="1.3.5.2"/>
    </reaction>
</comment>
<accession>A0A2S7K8F6</accession>
<keyword evidence="9" id="KW-0288">FMN</keyword>
<dbReference type="NCBIfam" id="NF003645">
    <property type="entry name" value="PRK05286.1-2"/>
    <property type="match status" value="1"/>
</dbReference>
<dbReference type="InterPro" id="IPR013785">
    <property type="entry name" value="Aldolase_TIM"/>
</dbReference>
<name>A0A2S7K8F6_9PROT</name>
<dbReference type="InterPro" id="IPR001295">
    <property type="entry name" value="Dihydroorotate_DH_CS"/>
</dbReference>
<evidence type="ECO:0000256" key="7">
    <source>
        <dbReference type="ARBA" id="ARBA00018366"/>
    </source>
</evidence>
<comment type="caution">
    <text evidence="16">The sequence shown here is derived from an EMBL/GenBank/DDBJ whole genome shotgun (WGS) entry which is preliminary data.</text>
</comment>
<reference evidence="16 17" key="1">
    <citation type="submission" date="2017-12" db="EMBL/GenBank/DDBJ databases">
        <authorList>
            <person name="Hurst M.R.H."/>
        </authorList>
    </citation>
    <scope>NUCLEOTIDE SEQUENCE [LARGE SCALE GENOMIC DNA]</scope>
    <source>
        <strain evidence="16 17">SY-3-19</strain>
    </source>
</reference>
<evidence type="ECO:0000256" key="2">
    <source>
        <dbReference type="ARBA" id="ARBA00003125"/>
    </source>
</evidence>
<evidence type="ECO:0000256" key="8">
    <source>
        <dbReference type="ARBA" id="ARBA00022630"/>
    </source>
</evidence>
<evidence type="ECO:0000313" key="17">
    <source>
        <dbReference type="Proteomes" id="UP000239504"/>
    </source>
</evidence>
<keyword evidence="10" id="KW-0665">Pyrimidine biosynthesis</keyword>
<dbReference type="PROSITE" id="PS00912">
    <property type="entry name" value="DHODEHASE_2"/>
    <property type="match status" value="1"/>
</dbReference>
<dbReference type="GO" id="GO:0016020">
    <property type="term" value="C:membrane"/>
    <property type="evidence" value="ECO:0007669"/>
    <property type="project" value="UniProtKB-SubCell"/>
</dbReference>
<dbReference type="Gene3D" id="3.20.20.70">
    <property type="entry name" value="Aldolase class I"/>
    <property type="match status" value="1"/>
</dbReference>
<evidence type="ECO:0000256" key="4">
    <source>
        <dbReference type="ARBA" id="ARBA00005161"/>
    </source>
</evidence>
<evidence type="ECO:0000256" key="6">
    <source>
        <dbReference type="ARBA" id="ARBA00012791"/>
    </source>
</evidence>
<dbReference type="NCBIfam" id="TIGR01036">
    <property type="entry name" value="pyrD_sub2"/>
    <property type="match status" value="1"/>
</dbReference>
<comment type="pathway">
    <text evidence="4">Pyrimidine metabolism; UMP biosynthesis via de novo pathway; orotate from (S)-dihydroorotate (quinone route): step 1/1.</text>
</comment>
<comment type="subcellular location">
    <subcellularLocation>
        <location evidence="3">Membrane</location>
    </subcellularLocation>
</comment>
<dbReference type="InterPro" id="IPR050074">
    <property type="entry name" value="DHO_dehydrogenase"/>
</dbReference>
<keyword evidence="11" id="KW-0560">Oxidoreductase</keyword>
<evidence type="ECO:0000256" key="5">
    <source>
        <dbReference type="ARBA" id="ARBA00005359"/>
    </source>
</evidence>
<dbReference type="SUPFAM" id="SSF51395">
    <property type="entry name" value="FMN-linked oxidoreductases"/>
    <property type="match status" value="1"/>
</dbReference>
<evidence type="ECO:0000256" key="10">
    <source>
        <dbReference type="ARBA" id="ARBA00022975"/>
    </source>
</evidence>
<dbReference type="GO" id="GO:0006207">
    <property type="term" value="P:'de novo' pyrimidine nucleobase biosynthetic process"/>
    <property type="evidence" value="ECO:0007669"/>
    <property type="project" value="UniProtKB-UniRule"/>
</dbReference>
<evidence type="ECO:0000256" key="14">
    <source>
        <dbReference type="NCBIfam" id="TIGR01036"/>
    </source>
</evidence>
<dbReference type="GO" id="GO:0106430">
    <property type="term" value="F:dihydroorotate dehydrogenase (quinone) activity"/>
    <property type="evidence" value="ECO:0007669"/>
    <property type="project" value="UniProtKB-EC"/>
</dbReference>
<dbReference type="InterPro" id="IPR005720">
    <property type="entry name" value="Dihydroorotate_DH_cat"/>
</dbReference>
<comment type="cofactor">
    <cofactor evidence="1">
        <name>FMN</name>
        <dbReference type="ChEBI" id="CHEBI:58210"/>
    </cofactor>
</comment>
<dbReference type="EC" id="1.3.5.2" evidence="6 14"/>
<dbReference type="PANTHER" id="PTHR48109:SF4">
    <property type="entry name" value="DIHYDROOROTATE DEHYDROGENASE (QUINONE), MITOCHONDRIAL"/>
    <property type="match status" value="1"/>
</dbReference>
<evidence type="ECO:0000256" key="11">
    <source>
        <dbReference type="ARBA" id="ARBA00023002"/>
    </source>
</evidence>
<comment type="function">
    <text evidence="2">Catalyzes the conversion of dihydroorotate to orotate with quinone as electron acceptor.</text>
</comment>
<dbReference type="GO" id="GO:0005737">
    <property type="term" value="C:cytoplasm"/>
    <property type="evidence" value="ECO:0007669"/>
    <property type="project" value="InterPro"/>
</dbReference>
<evidence type="ECO:0000256" key="1">
    <source>
        <dbReference type="ARBA" id="ARBA00001917"/>
    </source>
</evidence>
<gene>
    <name evidence="16" type="ORF">CW354_05805</name>
</gene>
<dbReference type="OrthoDB" id="9802377at2"/>
<protein>
    <recommendedName>
        <fullName evidence="7 14">Dihydroorotate dehydrogenase (quinone)</fullName>
        <ecNumber evidence="6 14">1.3.5.2</ecNumber>
    </recommendedName>
</protein>
<evidence type="ECO:0000256" key="9">
    <source>
        <dbReference type="ARBA" id="ARBA00022643"/>
    </source>
</evidence>
<keyword evidence="8" id="KW-0285">Flavoprotein</keyword>
<dbReference type="CDD" id="cd04738">
    <property type="entry name" value="DHOD_2_like"/>
    <property type="match status" value="1"/>
</dbReference>
<dbReference type="PANTHER" id="PTHR48109">
    <property type="entry name" value="DIHYDROOROTATE DEHYDROGENASE (QUINONE), MITOCHONDRIAL-RELATED"/>
    <property type="match status" value="1"/>
</dbReference>
<dbReference type="PROSITE" id="PS00911">
    <property type="entry name" value="DHODEHASE_1"/>
    <property type="match status" value="1"/>
</dbReference>
<dbReference type="Proteomes" id="UP000239504">
    <property type="component" value="Unassembled WGS sequence"/>
</dbReference>
<sequence length="346" mass="36387">MAELGAKVLGAVDAETAHYLTIRMLKDGWGPKVSLETPHLAMEVAGLSFPNILGLAAGFDKNAEAADAALDLGFGFVEVGAVTPRPQEGNPRPRVFRLRADAGVINRYGFNNDGLEVVAARLKARERKGIVGVNLGANKDSEDRAEDYVTGVRGLAGLVDFFTVNISSPNTPGLRALQGKSTLEELMRRVLTARDDAAPGTPVFLKIAPDLADEDKADIADIARATALDGLIISNTTITRAPNLRSAKAEEKGGLSGKPLFAMSTALLKEFYGTVGAEVPLIGVGGVSSARDAYEKILAGASLVQLYTALVYEGPGLLLRILNELPSYLDADGFQTIAEAVGAAAR</sequence>
<organism evidence="16 17">
    <name type="scientific">Hyphococcus luteus</name>
    <dbReference type="NCBI Taxonomy" id="2058213"/>
    <lineage>
        <taxon>Bacteria</taxon>
        <taxon>Pseudomonadati</taxon>
        <taxon>Pseudomonadota</taxon>
        <taxon>Alphaproteobacteria</taxon>
        <taxon>Parvularculales</taxon>
        <taxon>Parvularculaceae</taxon>
        <taxon>Hyphococcus</taxon>
    </lineage>
</organism>
<feature type="domain" description="Dihydroorotate dehydrogenase catalytic" evidence="15">
    <location>
        <begin position="40"/>
        <end position="329"/>
    </location>
</feature>
<dbReference type="EMBL" id="PJCH01000005">
    <property type="protein sequence ID" value="PQA88763.1"/>
    <property type="molecule type" value="Genomic_DNA"/>
</dbReference>
<dbReference type="PIRSF" id="PIRSF000164">
    <property type="entry name" value="DHO_oxidase"/>
    <property type="match status" value="1"/>
</dbReference>
<dbReference type="GO" id="GO:0044205">
    <property type="term" value="P:'de novo' UMP biosynthetic process"/>
    <property type="evidence" value="ECO:0007669"/>
    <property type="project" value="UniProtKB-UniPathway"/>
</dbReference>
<proteinExistence type="inferred from homology"/>
<keyword evidence="17" id="KW-1185">Reference proteome</keyword>
<evidence type="ECO:0000313" key="16">
    <source>
        <dbReference type="EMBL" id="PQA88763.1"/>
    </source>
</evidence>
<comment type="similarity">
    <text evidence="5">Belongs to the dihydroorotate dehydrogenase family. Type 2 subfamily.</text>
</comment>
<evidence type="ECO:0000259" key="15">
    <source>
        <dbReference type="Pfam" id="PF01180"/>
    </source>
</evidence>
<dbReference type="InterPro" id="IPR005719">
    <property type="entry name" value="Dihydroorotate_DH_2"/>
</dbReference>
<dbReference type="UniPathway" id="UPA00070">
    <property type="reaction ID" value="UER00946"/>
</dbReference>
<dbReference type="InterPro" id="IPR012135">
    <property type="entry name" value="Dihydroorotate_DH_1_2"/>
</dbReference>
<evidence type="ECO:0000256" key="3">
    <source>
        <dbReference type="ARBA" id="ARBA00004370"/>
    </source>
</evidence>
<evidence type="ECO:0000256" key="12">
    <source>
        <dbReference type="ARBA" id="ARBA00023136"/>
    </source>
</evidence>
<keyword evidence="12" id="KW-0472">Membrane</keyword>
<dbReference type="NCBIfam" id="NF003652">
    <property type="entry name" value="PRK05286.2-5"/>
    <property type="match status" value="1"/>
</dbReference>